<dbReference type="AlphaFoldDB" id="A0A0H4X2V0"/>
<dbReference type="PATRIC" id="fig|1297742.4.peg.6983"/>
<sequence length="617" mass="64805">MIRWSVALLALMLTACSVPSLEELQGDRPRACNAQRGCGAGQVCLFGACQDSPCGTRTPTTAYVDADGDGYAADDAASRVFCDAVPPGYATNRGDCDDSNAQVYPGALELCNGRDDNCDGQMEQGSVTRTWYLDQDRDGFGRNGPGVEACDPPSERHVNVSGDCDDEWAAVHPNAQELCNGLDDNCDGTVDESFPEVGMACTAACGGRFMCNATQDGTVCEGTPRTQYFADVDGDGEGDRNGAPLGEGCPGETPPAGMVANSLDCDDNDDGTSSQRMEICDGLDNNCDGRVDEGMSCGQLRRVVDPALTGRQWRAVAVHPDGYPVWVAGMDGKLAVKMSATSAFVSHDSGLATGCSHQGNSPDWHAVWVHPGNAYAVVAGEDGWIAEHNMGFCSSPLKYDLPGDNDYFSGVVGVGSPLRVFAASTLGHLYEGSGPVLRHNSDGRYWGLHAAGQDMLYAVGSAGEGAPFSPVINQFHQSNWSNPTTQILQGVSGYNGSLRAVWAVSPLLVFAVGDAGLVMAGSALSPNWERILPPRGGAPDFVSVSVPSGPISAYILGNGGSGQRLYRLTQHGWAKAPTFAQGNPTVSLRSLAMTSAGNFWIVGDDGHVYHFPEGATQ</sequence>
<proteinExistence type="predicted"/>
<dbReference type="Proteomes" id="UP000009026">
    <property type="component" value="Chromosome"/>
</dbReference>
<gene>
    <name evidence="2" type="ORF">A176_006883</name>
</gene>
<dbReference type="PROSITE" id="PS51257">
    <property type="entry name" value="PROKAR_LIPOPROTEIN"/>
    <property type="match status" value="1"/>
</dbReference>
<dbReference type="OrthoDB" id="7156875at2"/>
<keyword evidence="2" id="KW-0449">Lipoprotein</keyword>
<dbReference type="eggNOG" id="COG1520">
    <property type="taxonomic scope" value="Bacteria"/>
</dbReference>
<dbReference type="Pfam" id="PF11617">
    <property type="entry name" value="Cu-binding_MopE"/>
    <property type="match status" value="3"/>
</dbReference>
<keyword evidence="1" id="KW-0732">Signal</keyword>
<evidence type="ECO:0000313" key="2">
    <source>
        <dbReference type="EMBL" id="AKQ69971.1"/>
    </source>
</evidence>
<protein>
    <submittedName>
        <fullName evidence="2">Putative lipoprotein</fullName>
    </submittedName>
</protein>
<keyword evidence="3" id="KW-1185">Reference proteome</keyword>
<dbReference type="RefSeq" id="WP_002637698.1">
    <property type="nucleotide sequence ID" value="NZ_CP012109.1"/>
</dbReference>
<feature type="signal peptide" evidence="1">
    <location>
        <begin position="1"/>
        <end position="20"/>
    </location>
</feature>
<dbReference type="KEGG" id="mym:A176_006883"/>
<evidence type="ECO:0000313" key="3">
    <source>
        <dbReference type="Proteomes" id="UP000009026"/>
    </source>
</evidence>
<feature type="chain" id="PRO_5005213225" evidence="1">
    <location>
        <begin position="21"/>
        <end position="617"/>
    </location>
</feature>
<accession>A0A0H4X2V0</accession>
<dbReference type="EMBL" id="CP012109">
    <property type="protein sequence ID" value="AKQ69971.1"/>
    <property type="molecule type" value="Genomic_DNA"/>
</dbReference>
<dbReference type="InterPro" id="IPR021655">
    <property type="entry name" value="Put_metal-bd"/>
</dbReference>
<name>A0A0H4X2V0_9BACT</name>
<reference evidence="2 3" key="1">
    <citation type="journal article" date="2016" name="PLoS ONE">
        <title>Complete Genome Sequence and Comparative Genomics of a Novel Myxobacterium Myxococcus hansupus.</title>
        <authorList>
            <person name="Sharma G."/>
            <person name="Narwani T."/>
            <person name="Subramanian S."/>
        </authorList>
    </citation>
    <scope>NUCLEOTIDE SEQUENCE [LARGE SCALE GENOMIC DNA]</scope>
    <source>
        <strain evidence="3">mixupus</strain>
    </source>
</reference>
<dbReference type="SUPFAM" id="SSF69322">
    <property type="entry name" value="Tricorn protease domain 2"/>
    <property type="match status" value="1"/>
</dbReference>
<organism evidence="2 3">
    <name type="scientific">Pseudomyxococcus hansupus</name>
    <dbReference type="NCBI Taxonomy" id="1297742"/>
    <lineage>
        <taxon>Bacteria</taxon>
        <taxon>Pseudomonadati</taxon>
        <taxon>Myxococcota</taxon>
        <taxon>Myxococcia</taxon>
        <taxon>Myxococcales</taxon>
        <taxon>Cystobacterineae</taxon>
        <taxon>Myxococcaceae</taxon>
        <taxon>Pseudomyxococcus</taxon>
    </lineage>
</organism>
<evidence type="ECO:0000256" key="1">
    <source>
        <dbReference type="SAM" id="SignalP"/>
    </source>
</evidence>
<dbReference type="STRING" id="1297742.A176_006883"/>